<evidence type="ECO:0000256" key="7">
    <source>
        <dbReference type="ARBA" id="ARBA00022989"/>
    </source>
</evidence>
<evidence type="ECO:0000313" key="14">
    <source>
        <dbReference type="Proteomes" id="UP000266302"/>
    </source>
</evidence>
<proteinExistence type="inferred from homology"/>
<evidence type="ECO:0000256" key="9">
    <source>
        <dbReference type="ARBA" id="ARBA00025772"/>
    </source>
</evidence>
<dbReference type="AlphaFoldDB" id="A0A398CBD1"/>
<dbReference type="GO" id="GO:0005886">
    <property type="term" value="C:plasma membrane"/>
    <property type="evidence" value="ECO:0007669"/>
    <property type="project" value="UniProtKB-SubCell"/>
</dbReference>
<dbReference type="Pfam" id="PF12019">
    <property type="entry name" value="GspH"/>
    <property type="match status" value="1"/>
</dbReference>
<sequence length="190" mass="20171">MAAFTSIPAPARPMRRHLSHGFTAIELMVVVAIVAILAALAGPSFRDLIDGWRVRSAAEEITSTIYYARSEAIKRGGRVSVRKNCGTGTNQEWQCGWIVFTDANSNGVVNAAAPDLDTVLQTFPAQTGVNVNNLGNTAFFTMDRWGQINALGAASFSITPEPLGVSSRHASALCVTSGGRIRTTKGTVSC</sequence>
<dbReference type="NCBIfam" id="TIGR02532">
    <property type="entry name" value="IV_pilin_GFxxxE"/>
    <property type="match status" value="1"/>
</dbReference>
<comment type="similarity">
    <text evidence="9">Belongs to the GSP H family.</text>
</comment>
<evidence type="ECO:0000256" key="11">
    <source>
        <dbReference type="SAM" id="Phobius"/>
    </source>
</evidence>
<evidence type="ECO:0000256" key="10">
    <source>
        <dbReference type="ARBA" id="ARBA00030775"/>
    </source>
</evidence>
<name>A0A398CBD1_9BURK</name>
<evidence type="ECO:0000259" key="12">
    <source>
        <dbReference type="Pfam" id="PF12019"/>
    </source>
</evidence>
<evidence type="ECO:0000313" key="13">
    <source>
        <dbReference type="EMBL" id="RID99634.1"/>
    </source>
</evidence>
<keyword evidence="8 11" id="KW-0472">Membrane</keyword>
<evidence type="ECO:0000256" key="4">
    <source>
        <dbReference type="ARBA" id="ARBA00022481"/>
    </source>
</evidence>
<dbReference type="Gene3D" id="3.55.40.10">
    <property type="entry name" value="minor pseudopilin epsh domain"/>
    <property type="match status" value="1"/>
</dbReference>
<feature type="transmembrane region" description="Helical" evidence="11">
    <location>
        <begin position="21"/>
        <end position="41"/>
    </location>
</feature>
<dbReference type="Proteomes" id="UP000266302">
    <property type="component" value="Unassembled WGS sequence"/>
</dbReference>
<keyword evidence="5" id="KW-0997">Cell inner membrane</keyword>
<evidence type="ECO:0000256" key="3">
    <source>
        <dbReference type="ARBA" id="ARBA00022475"/>
    </source>
</evidence>
<reference evidence="13 14" key="1">
    <citation type="submission" date="2018-09" db="EMBL/GenBank/DDBJ databases">
        <title>Draft genome of Simplicispira sp. NY-02.</title>
        <authorList>
            <person name="Im W.T."/>
        </authorList>
    </citation>
    <scope>NUCLEOTIDE SEQUENCE [LARGE SCALE GENOMIC DNA]</scope>
    <source>
        <strain evidence="13 14">NY-02</strain>
    </source>
</reference>
<protein>
    <recommendedName>
        <fullName evidence="2">Type II secretion system protein H</fullName>
    </recommendedName>
    <alternativeName>
        <fullName evidence="10">General secretion pathway protein H</fullName>
    </alternativeName>
</protein>
<keyword evidence="6 11" id="KW-0812">Transmembrane</keyword>
<dbReference type="InterPro" id="IPR022346">
    <property type="entry name" value="T2SS_GspH"/>
</dbReference>
<evidence type="ECO:0000256" key="2">
    <source>
        <dbReference type="ARBA" id="ARBA00021549"/>
    </source>
</evidence>
<dbReference type="GO" id="GO:0015627">
    <property type="term" value="C:type II protein secretion system complex"/>
    <property type="evidence" value="ECO:0007669"/>
    <property type="project" value="InterPro"/>
</dbReference>
<dbReference type="EMBL" id="QXJC01000001">
    <property type="protein sequence ID" value="RID99634.1"/>
    <property type="molecule type" value="Genomic_DNA"/>
</dbReference>
<dbReference type="OrthoDB" id="8592199at2"/>
<keyword evidence="14" id="KW-1185">Reference proteome</keyword>
<organism evidence="13 14">
    <name type="scientific">Simplicispira hankyongi</name>
    <dbReference type="NCBI Taxonomy" id="2315688"/>
    <lineage>
        <taxon>Bacteria</taxon>
        <taxon>Pseudomonadati</taxon>
        <taxon>Pseudomonadota</taxon>
        <taxon>Betaproteobacteria</taxon>
        <taxon>Burkholderiales</taxon>
        <taxon>Comamonadaceae</taxon>
        <taxon>Simplicispira</taxon>
    </lineage>
</organism>
<accession>A0A398CBD1</accession>
<dbReference type="SUPFAM" id="SSF54523">
    <property type="entry name" value="Pili subunits"/>
    <property type="match status" value="1"/>
</dbReference>
<dbReference type="InterPro" id="IPR012902">
    <property type="entry name" value="N_methyl_site"/>
</dbReference>
<comment type="caution">
    <text evidence="13">The sequence shown here is derived from an EMBL/GenBank/DDBJ whole genome shotgun (WGS) entry which is preliminary data.</text>
</comment>
<evidence type="ECO:0000256" key="8">
    <source>
        <dbReference type="ARBA" id="ARBA00023136"/>
    </source>
</evidence>
<dbReference type="InterPro" id="IPR045584">
    <property type="entry name" value="Pilin-like"/>
</dbReference>
<dbReference type="RefSeq" id="WP_119108080.1">
    <property type="nucleotide sequence ID" value="NZ_QXJC01000001.1"/>
</dbReference>
<feature type="domain" description="General secretion pathway GspH" evidence="12">
    <location>
        <begin position="57"/>
        <end position="179"/>
    </location>
</feature>
<keyword evidence="7 11" id="KW-1133">Transmembrane helix</keyword>
<dbReference type="GO" id="GO:0015628">
    <property type="term" value="P:protein secretion by the type II secretion system"/>
    <property type="evidence" value="ECO:0007669"/>
    <property type="project" value="InterPro"/>
</dbReference>
<evidence type="ECO:0000256" key="5">
    <source>
        <dbReference type="ARBA" id="ARBA00022519"/>
    </source>
</evidence>
<keyword evidence="4" id="KW-0488">Methylation</keyword>
<dbReference type="Pfam" id="PF07963">
    <property type="entry name" value="N_methyl"/>
    <property type="match status" value="1"/>
</dbReference>
<evidence type="ECO:0000256" key="6">
    <source>
        <dbReference type="ARBA" id="ARBA00022692"/>
    </source>
</evidence>
<keyword evidence="3" id="KW-1003">Cell membrane</keyword>
<comment type="subcellular location">
    <subcellularLocation>
        <location evidence="1">Cell inner membrane</location>
        <topology evidence="1">Single-pass membrane protein</topology>
    </subcellularLocation>
</comment>
<evidence type="ECO:0000256" key="1">
    <source>
        <dbReference type="ARBA" id="ARBA00004377"/>
    </source>
</evidence>
<gene>
    <name evidence="13" type="ORF">D3F03_04300</name>
</gene>